<dbReference type="Pfam" id="PF05380">
    <property type="entry name" value="Peptidase_A17"/>
    <property type="match status" value="1"/>
</dbReference>
<gene>
    <name evidence="2" type="primary">LOC138928431</name>
</gene>
<accession>A0ABM4GFW5</accession>
<dbReference type="Proteomes" id="UP001652661">
    <property type="component" value="Chromosome 3L"/>
</dbReference>
<evidence type="ECO:0008006" key="3">
    <source>
        <dbReference type="Google" id="ProtNLM"/>
    </source>
</evidence>
<dbReference type="Pfam" id="PF03564">
    <property type="entry name" value="DUF1759"/>
    <property type="match status" value="1"/>
</dbReference>
<dbReference type="InterPro" id="IPR005312">
    <property type="entry name" value="DUF1759"/>
</dbReference>
<evidence type="ECO:0000313" key="2">
    <source>
        <dbReference type="RefSeq" id="XP_070141604.1"/>
    </source>
</evidence>
<dbReference type="PANTHER" id="PTHR47331">
    <property type="entry name" value="PHD-TYPE DOMAIN-CONTAINING PROTEIN"/>
    <property type="match status" value="1"/>
</dbReference>
<keyword evidence="1" id="KW-1185">Reference proteome</keyword>
<organism evidence="1 2">
    <name type="scientific">Drosophila kikkawai</name>
    <name type="common">Fruit fly</name>
    <dbReference type="NCBI Taxonomy" id="30033"/>
    <lineage>
        <taxon>Eukaryota</taxon>
        <taxon>Metazoa</taxon>
        <taxon>Ecdysozoa</taxon>
        <taxon>Arthropoda</taxon>
        <taxon>Hexapoda</taxon>
        <taxon>Insecta</taxon>
        <taxon>Pterygota</taxon>
        <taxon>Neoptera</taxon>
        <taxon>Endopterygota</taxon>
        <taxon>Diptera</taxon>
        <taxon>Brachycera</taxon>
        <taxon>Muscomorpha</taxon>
        <taxon>Ephydroidea</taxon>
        <taxon>Drosophilidae</taxon>
        <taxon>Drosophila</taxon>
        <taxon>Sophophora</taxon>
    </lineage>
</organism>
<protein>
    <recommendedName>
        <fullName evidence="3">Peptidase aspartic putative domain-containing protein</fullName>
    </recommendedName>
</protein>
<reference evidence="2" key="1">
    <citation type="submission" date="2025-08" db="UniProtKB">
        <authorList>
            <consortium name="RefSeq"/>
        </authorList>
    </citation>
    <scope>IDENTIFICATION</scope>
    <source>
        <strain evidence="2">14028-0561.14</strain>
        <tissue evidence="2">Whole fly</tissue>
    </source>
</reference>
<dbReference type="InterPro" id="IPR043128">
    <property type="entry name" value="Rev_trsase/Diguanyl_cyclase"/>
</dbReference>
<dbReference type="SUPFAM" id="SSF56672">
    <property type="entry name" value="DNA/RNA polymerases"/>
    <property type="match status" value="1"/>
</dbReference>
<sequence length="995" mass="112735">MLTPTQIAARQVISRELPVFSGKAEEWLLFISNYEQSTERCGFSNEENLIRLQKCLRGSALDAVRGKLIVPAMVPYAIGTLKMLYGRSEIVHASLQRKLKEEPAIKPNNLESVIRLALAVQNYCATMLSMSLHDYLNDSALLSDLVAKLSSDLKLDWGRHRLAAGGGNLPAFDNWLFGVAMCATMVTPYDYQPIEKEKGGRHVKERLLVHNTVEGDDKKNQNLQDVQESSCPGCDGDHELVKCKVFLAMSIKSRLDIIKAKRLCFCCFGKHIARNCKVKKTCNVNGCKLHHNKLLHFERVVNEDEIEPEKKTSDITSESTVFFHDKSTEKALFRYIPVNGSRAVDVLALIDEGSSCTLMERKLADELGLDGPEEELCLKWTGDMTQTEAKSKLVCINVSAAGFLDVKYVLKGVRTVSKLDLPLQSIDDQMLYDHNHLRSVPVSTYLNARAQMIIGLDHIKICVPLEVQEADMTILLRFVANWDGLFMADMDWRKPCCHVCCMSASEDEQSLKIMNRTTKYISNDSRWETGLLCRYENVDGVSLNDTLLKGPDLLVSLMGVLLRFRERPVAVTGDIREMFHQIKVSASDQSSLKFLWRNGEIDRPPDTYVMQVMTFGASCSPSLANFVLRRNAEQFGEKHPSAIKAFFRNTFVDDWLESVDTEDQMIELATNVKDIHTKGGFEMRNWLSNSKSVLQSLNNSREASPKYLGVEQELQEKVLGMWWLPESDMLTFVIRPELLQRSATHTKRRVLSIVMSIFDPLGILGFFNIRAKIILQNIWRSGVSCDDAIKEPDENDWMAWKSLLIQLGDLRIPRYMYCSSSVKGVQLHVFVDASLDAYAAVAYLRVEQGGEIRCSLVASKNRVAPLKPISVPRMELMASVLGLRLAKFLESELSTKIEKRIFWTDARDVLYWIKSDARKYPQFVALRIGEILEGSEIEDWRWVPSEQNVADEGTKWTKKCEKTAQQDGLLVRNFYCKASRSGHREQELTLAASVI</sequence>
<dbReference type="GeneID" id="138928431"/>
<dbReference type="InterPro" id="IPR008042">
    <property type="entry name" value="Retrotrans_Pao"/>
</dbReference>
<dbReference type="Gene3D" id="3.10.10.10">
    <property type="entry name" value="HIV Type 1 Reverse Transcriptase, subunit A, domain 1"/>
    <property type="match status" value="1"/>
</dbReference>
<dbReference type="InterPro" id="IPR043502">
    <property type="entry name" value="DNA/RNA_pol_sf"/>
</dbReference>
<dbReference type="RefSeq" id="XP_070141604.1">
    <property type="nucleotide sequence ID" value="XM_070285503.1"/>
</dbReference>
<dbReference type="Gene3D" id="3.30.70.270">
    <property type="match status" value="1"/>
</dbReference>
<evidence type="ECO:0000313" key="1">
    <source>
        <dbReference type="Proteomes" id="UP001652661"/>
    </source>
</evidence>
<proteinExistence type="predicted"/>
<name>A0ABM4GFW5_DROKI</name>